<keyword evidence="3" id="KW-0851">Voltage-gated channel</keyword>
<sequence length="138" mass="15714">MYSQSSTKQDRETHSHVSGMIQHTDLLHALRKLEPPFGVGKYCPIDLAYRVSLGTGAMIFNYSDSLSVSKVYTAKLLYYNYLRSRGLQDRIHKELKVIQTPRLPPTEEQEVKSLGTTQDEDLSPKLNEEIPTETEIAE</sequence>
<gene>
    <name evidence="8" type="ORF">RF11_02468</name>
</gene>
<feature type="region of interest" description="Disordered" evidence="6">
    <location>
        <begin position="99"/>
        <end position="138"/>
    </location>
</feature>
<keyword evidence="5" id="KW-0407">Ion channel</keyword>
<evidence type="ECO:0000256" key="4">
    <source>
        <dbReference type="ARBA" id="ARBA00023065"/>
    </source>
</evidence>
<evidence type="ECO:0000256" key="5">
    <source>
        <dbReference type="ARBA" id="ARBA00023303"/>
    </source>
</evidence>
<dbReference type="EMBL" id="JWZT01004339">
    <property type="protein sequence ID" value="KII64300.1"/>
    <property type="molecule type" value="Genomic_DNA"/>
</dbReference>
<evidence type="ECO:0000259" key="7">
    <source>
        <dbReference type="Pfam" id="PF16905"/>
    </source>
</evidence>
<comment type="caution">
    <text evidence="8">The sequence shown here is derived from an EMBL/GenBank/DDBJ whole genome shotgun (WGS) entry which is preliminary data.</text>
</comment>
<evidence type="ECO:0000313" key="9">
    <source>
        <dbReference type="Proteomes" id="UP000031668"/>
    </source>
</evidence>
<dbReference type="GO" id="GO:0034702">
    <property type="term" value="C:monoatomic ion channel complex"/>
    <property type="evidence" value="ECO:0007669"/>
    <property type="project" value="UniProtKB-KW"/>
</dbReference>
<reference evidence="8 9" key="1">
    <citation type="journal article" date="2014" name="Genome Biol. Evol.">
        <title>The genome of the myxosporean Thelohanellus kitauei shows adaptations to nutrient acquisition within its fish host.</title>
        <authorList>
            <person name="Yang Y."/>
            <person name="Xiong J."/>
            <person name="Zhou Z."/>
            <person name="Huo F."/>
            <person name="Miao W."/>
            <person name="Ran C."/>
            <person name="Liu Y."/>
            <person name="Zhang J."/>
            <person name="Feng J."/>
            <person name="Wang M."/>
            <person name="Wang M."/>
            <person name="Wang L."/>
            <person name="Yao B."/>
        </authorList>
    </citation>
    <scope>NUCLEOTIDE SEQUENCE [LARGE SCALE GENOMIC DNA]</scope>
    <source>
        <strain evidence="8">Wuqing</strain>
    </source>
</reference>
<feature type="domain" description="Voltage-dependent L-type calcium channel IQ-associated" evidence="7">
    <location>
        <begin position="18"/>
        <end position="50"/>
    </location>
</feature>
<protein>
    <recommendedName>
        <fullName evidence="7">Voltage-dependent L-type calcium channel IQ-associated domain-containing protein</fullName>
    </recommendedName>
</protein>
<evidence type="ECO:0000256" key="3">
    <source>
        <dbReference type="ARBA" id="ARBA00022882"/>
    </source>
</evidence>
<keyword evidence="4" id="KW-0406">Ion transport</keyword>
<name>A0A0C2MIX1_THEKT</name>
<evidence type="ECO:0000256" key="2">
    <source>
        <dbReference type="ARBA" id="ARBA00022737"/>
    </source>
</evidence>
<dbReference type="GO" id="GO:0022843">
    <property type="term" value="F:voltage-gated monoatomic cation channel activity"/>
    <property type="evidence" value="ECO:0007669"/>
    <property type="project" value="UniProtKB-ARBA"/>
</dbReference>
<keyword evidence="2" id="KW-0677">Repeat</keyword>
<evidence type="ECO:0000313" key="8">
    <source>
        <dbReference type="EMBL" id="KII64300.1"/>
    </source>
</evidence>
<organism evidence="8 9">
    <name type="scientific">Thelohanellus kitauei</name>
    <name type="common">Myxosporean</name>
    <dbReference type="NCBI Taxonomy" id="669202"/>
    <lineage>
        <taxon>Eukaryota</taxon>
        <taxon>Metazoa</taxon>
        <taxon>Cnidaria</taxon>
        <taxon>Myxozoa</taxon>
        <taxon>Myxosporea</taxon>
        <taxon>Bivalvulida</taxon>
        <taxon>Platysporina</taxon>
        <taxon>Myxobolidae</taxon>
        <taxon>Thelohanellus</taxon>
    </lineage>
</organism>
<evidence type="ECO:0000256" key="1">
    <source>
        <dbReference type="ARBA" id="ARBA00022448"/>
    </source>
</evidence>
<keyword evidence="9" id="KW-1185">Reference proteome</keyword>
<evidence type="ECO:0000256" key="6">
    <source>
        <dbReference type="SAM" id="MobiDB-lite"/>
    </source>
</evidence>
<keyword evidence="1" id="KW-0813">Transport</keyword>
<dbReference type="InterPro" id="IPR031649">
    <property type="entry name" value="GPHH_dom"/>
</dbReference>
<accession>A0A0C2MIX1</accession>
<proteinExistence type="predicted"/>
<dbReference type="OrthoDB" id="431720at2759"/>
<dbReference type="AlphaFoldDB" id="A0A0C2MIX1"/>
<dbReference type="Proteomes" id="UP000031668">
    <property type="component" value="Unassembled WGS sequence"/>
</dbReference>
<dbReference type="Pfam" id="PF16905">
    <property type="entry name" value="GPHH"/>
    <property type="match status" value="1"/>
</dbReference>